<dbReference type="STRING" id="763407.A0A162ZVY1"/>
<dbReference type="OrthoDB" id="2013972at2759"/>
<dbReference type="VEuPathDB" id="FungiDB:PHYBLDRAFT_182959"/>
<accession>A0A162ZVY1</accession>
<dbReference type="InParanoid" id="A0A162ZVY1"/>
<evidence type="ECO:0000313" key="3">
    <source>
        <dbReference type="EMBL" id="OAD69381.1"/>
    </source>
</evidence>
<dbReference type="SUPFAM" id="SSF53335">
    <property type="entry name" value="S-adenosyl-L-methionine-dependent methyltransferases"/>
    <property type="match status" value="1"/>
</dbReference>
<evidence type="ECO:0000256" key="1">
    <source>
        <dbReference type="SAM" id="MobiDB-lite"/>
    </source>
</evidence>
<dbReference type="InterPro" id="IPR041698">
    <property type="entry name" value="Methyltransf_25"/>
</dbReference>
<feature type="compositionally biased region" description="Polar residues" evidence="1">
    <location>
        <begin position="1"/>
        <end position="30"/>
    </location>
</feature>
<evidence type="ECO:0000313" key="4">
    <source>
        <dbReference type="Proteomes" id="UP000077315"/>
    </source>
</evidence>
<organism evidence="3 4">
    <name type="scientific">Phycomyces blakesleeanus (strain ATCC 8743b / DSM 1359 / FGSC 10004 / NBRC 33097 / NRRL 1555)</name>
    <dbReference type="NCBI Taxonomy" id="763407"/>
    <lineage>
        <taxon>Eukaryota</taxon>
        <taxon>Fungi</taxon>
        <taxon>Fungi incertae sedis</taxon>
        <taxon>Mucoromycota</taxon>
        <taxon>Mucoromycotina</taxon>
        <taxon>Mucoromycetes</taxon>
        <taxon>Mucorales</taxon>
        <taxon>Phycomycetaceae</taxon>
        <taxon>Phycomyces</taxon>
    </lineage>
</organism>
<dbReference type="RefSeq" id="XP_018287421.1">
    <property type="nucleotide sequence ID" value="XM_018438697.1"/>
</dbReference>
<dbReference type="Proteomes" id="UP000077315">
    <property type="component" value="Unassembled WGS sequence"/>
</dbReference>
<name>A0A162ZVY1_PHYB8</name>
<dbReference type="GO" id="GO:0008168">
    <property type="term" value="F:methyltransferase activity"/>
    <property type="evidence" value="ECO:0007669"/>
    <property type="project" value="TreeGrafter"/>
</dbReference>
<proteinExistence type="predicted"/>
<dbReference type="PANTHER" id="PTHR43591">
    <property type="entry name" value="METHYLTRANSFERASE"/>
    <property type="match status" value="1"/>
</dbReference>
<sequence>MGSQASVASCNKQKSNYSRVSSRQGSNASKRSQEKAPTKKRYTINDPAKSCFIPERVGERDRSNTQHFALKSLFEGNFFDSIKKYVDFEHHVQILDIGCGSGAWAMDTATEYPTASFIAIDRAAIFPTSIHPANVAFECLDIADVLPYKDNHFDFVHLGSLAFALQSSQWAKVLKEAYRVTKPGGCIQLMEAQLISPGNELVLYSQEKLKSILLQHGQNPYLYENLGAMLSEAGFKIIQEEKRTVVLNNHILADEFMHILSESVDACMPFVMSVDGLESSEEFQAWKSAYLAARRDTSDVTWFGVAARKPTQS</sequence>
<evidence type="ECO:0000259" key="2">
    <source>
        <dbReference type="Pfam" id="PF13649"/>
    </source>
</evidence>
<dbReference type="CDD" id="cd02440">
    <property type="entry name" value="AdoMet_MTases"/>
    <property type="match status" value="1"/>
</dbReference>
<reference evidence="4" key="1">
    <citation type="submission" date="2015-06" db="EMBL/GenBank/DDBJ databases">
        <title>Expansion of signal transduction pathways in fungi by whole-genome duplication.</title>
        <authorList>
            <consortium name="DOE Joint Genome Institute"/>
            <person name="Corrochano L.M."/>
            <person name="Kuo A."/>
            <person name="Marcet-Houben M."/>
            <person name="Polaino S."/>
            <person name="Salamov A."/>
            <person name="Villalobos J.M."/>
            <person name="Alvarez M.I."/>
            <person name="Avalos J."/>
            <person name="Benito E.P."/>
            <person name="Benoit I."/>
            <person name="Burger G."/>
            <person name="Camino L.P."/>
            <person name="Canovas D."/>
            <person name="Cerda-Olmedo E."/>
            <person name="Cheng J.-F."/>
            <person name="Dominguez A."/>
            <person name="Elias M."/>
            <person name="Eslava A.P."/>
            <person name="Glaser F."/>
            <person name="Grimwood J."/>
            <person name="Gutierrez G."/>
            <person name="Heitman J."/>
            <person name="Henrissat B."/>
            <person name="Iturriaga E.A."/>
            <person name="Lang B.F."/>
            <person name="Lavin J.L."/>
            <person name="Lee S."/>
            <person name="Li W."/>
            <person name="Lindquist E."/>
            <person name="Lopez-Garcia S."/>
            <person name="Luque E.M."/>
            <person name="Marcos A.T."/>
            <person name="Martin J."/>
            <person name="McCluskey K."/>
            <person name="Medina H.R."/>
            <person name="Miralles-Duran A."/>
            <person name="Miyazaki A."/>
            <person name="Munoz-Torres E."/>
            <person name="Oguiza J.A."/>
            <person name="Ohm R."/>
            <person name="Olmedo M."/>
            <person name="Orejas M."/>
            <person name="Ortiz-Castellanos L."/>
            <person name="Pisabarro A.G."/>
            <person name="Rodriguez-Romero J."/>
            <person name="Ruiz-Herrera J."/>
            <person name="Ruiz-Vazquez R."/>
            <person name="Sanz C."/>
            <person name="Schackwitz W."/>
            <person name="Schmutz J."/>
            <person name="Shahriari M."/>
            <person name="Shelest E."/>
            <person name="Silva-Franco F."/>
            <person name="Soanes D."/>
            <person name="Syed K."/>
            <person name="Tagua V.G."/>
            <person name="Talbot N.J."/>
            <person name="Thon M."/>
            <person name="De vries R.P."/>
            <person name="Wiebenga A."/>
            <person name="Yadav J.S."/>
            <person name="Braun E.L."/>
            <person name="Baker S."/>
            <person name="Garre V."/>
            <person name="Horwitz B."/>
            <person name="Torres-Martinez S."/>
            <person name="Idnurm A."/>
            <person name="Herrera-Estrella A."/>
            <person name="Gabaldon T."/>
            <person name="Grigoriev I.V."/>
        </authorList>
    </citation>
    <scope>NUCLEOTIDE SEQUENCE [LARGE SCALE GENOMIC DNA]</scope>
    <source>
        <strain evidence="4">NRRL 1555(-)</strain>
    </source>
</reference>
<dbReference type="GeneID" id="28999603"/>
<dbReference type="InterPro" id="IPR029063">
    <property type="entry name" value="SAM-dependent_MTases_sf"/>
</dbReference>
<dbReference type="Pfam" id="PF13649">
    <property type="entry name" value="Methyltransf_25"/>
    <property type="match status" value="1"/>
</dbReference>
<dbReference type="EMBL" id="KV440992">
    <property type="protein sequence ID" value="OAD69381.1"/>
    <property type="molecule type" value="Genomic_DNA"/>
</dbReference>
<feature type="region of interest" description="Disordered" evidence="1">
    <location>
        <begin position="1"/>
        <end position="40"/>
    </location>
</feature>
<dbReference type="AlphaFoldDB" id="A0A162ZVY1"/>
<keyword evidence="4" id="KW-1185">Reference proteome</keyword>
<protein>
    <recommendedName>
        <fullName evidence="2">Methyltransferase domain-containing protein</fullName>
    </recommendedName>
</protein>
<gene>
    <name evidence="3" type="ORF">PHYBLDRAFT_182959</name>
</gene>
<dbReference type="PANTHER" id="PTHR43591:SF24">
    <property type="entry name" value="2-METHOXY-6-POLYPRENYL-1,4-BENZOQUINOL METHYLASE, MITOCHONDRIAL"/>
    <property type="match status" value="1"/>
</dbReference>
<dbReference type="Gene3D" id="3.40.50.150">
    <property type="entry name" value="Vaccinia Virus protein VP39"/>
    <property type="match status" value="1"/>
</dbReference>
<feature type="domain" description="Methyltransferase" evidence="2">
    <location>
        <begin position="94"/>
        <end position="185"/>
    </location>
</feature>